<dbReference type="AlphaFoldDB" id="A0ABD2Q155"/>
<evidence type="ECO:0008006" key="3">
    <source>
        <dbReference type="Google" id="ProtNLM"/>
    </source>
</evidence>
<accession>A0ABD2Q155</accession>
<evidence type="ECO:0000313" key="1">
    <source>
        <dbReference type="EMBL" id="KAL3313370.1"/>
    </source>
</evidence>
<organism evidence="1 2">
    <name type="scientific">Cichlidogyrus casuarinus</name>
    <dbReference type="NCBI Taxonomy" id="1844966"/>
    <lineage>
        <taxon>Eukaryota</taxon>
        <taxon>Metazoa</taxon>
        <taxon>Spiralia</taxon>
        <taxon>Lophotrochozoa</taxon>
        <taxon>Platyhelminthes</taxon>
        <taxon>Monogenea</taxon>
        <taxon>Monopisthocotylea</taxon>
        <taxon>Dactylogyridea</taxon>
        <taxon>Ancyrocephalidae</taxon>
        <taxon>Cichlidogyrus</taxon>
    </lineage>
</organism>
<dbReference type="Proteomes" id="UP001626550">
    <property type="component" value="Unassembled WGS sequence"/>
</dbReference>
<reference evidence="1 2" key="1">
    <citation type="submission" date="2024-11" db="EMBL/GenBank/DDBJ databases">
        <title>Adaptive evolution of stress response genes in parasites aligns with host niche diversity.</title>
        <authorList>
            <person name="Hahn C."/>
            <person name="Resl P."/>
        </authorList>
    </citation>
    <scope>NUCLEOTIDE SEQUENCE [LARGE SCALE GENOMIC DNA]</scope>
    <source>
        <strain evidence="1">EGGRZ-B1_66</strain>
        <tissue evidence="1">Body</tissue>
    </source>
</reference>
<dbReference type="InterPro" id="IPR012337">
    <property type="entry name" value="RNaseH-like_sf"/>
</dbReference>
<name>A0ABD2Q155_9PLAT</name>
<keyword evidence="2" id="KW-1185">Reference proteome</keyword>
<comment type="caution">
    <text evidence="1">The sequence shown here is derived from an EMBL/GenBank/DDBJ whole genome shotgun (WGS) entry which is preliminary data.</text>
</comment>
<proteinExistence type="predicted"/>
<gene>
    <name evidence="1" type="ORF">Ciccas_008031</name>
</gene>
<sequence length="176" mass="20034">MVDMPKAFDTIDIGKLVTGLRGLKLTVSPEILNLLTFYLYNRKQFLCHVGLTTDGCALMQAMGASFKETEDIESVMEIEEEDVKDELLETMAEIDRIEESELAVPLKDLLKMIREIVRTLKKSPVNYSIYLQLCGSALRLDVPTRWHSLIDMLDSIIKNGQPLKQTCDKLKVTMHK</sequence>
<evidence type="ECO:0000313" key="2">
    <source>
        <dbReference type="Proteomes" id="UP001626550"/>
    </source>
</evidence>
<protein>
    <recommendedName>
        <fullName evidence="3">Reverse transcriptase domain-containing protein</fullName>
    </recommendedName>
</protein>
<dbReference type="EMBL" id="JBJKFK010001327">
    <property type="protein sequence ID" value="KAL3313370.1"/>
    <property type="molecule type" value="Genomic_DNA"/>
</dbReference>
<dbReference type="SUPFAM" id="SSF53098">
    <property type="entry name" value="Ribonuclease H-like"/>
    <property type="match status" value="1"/>
</dbReference>